<evidence type="ECO:0000259" key="1">
    <source>
        <dbReference type="Pfam" id="PF07727"/>
    </source>
</evidence>
<feature type="domain" description="Reverse transcriptase Ty1/copia-type" evidence="1">
    <location>
        <begin position="16"/>
        <end position="127"/>
    </location>
</feature>
<dbReference type="STRING" id="67767.A0A0J7KA32"/>
<dbReference type="PaxDb" id="67767-A0A0J7KA32"/>
<proteinExistence type="predicted"/>
<reference evidence="2 3" key="1">
    <citation type="submission" date="2015-04" db="EMBL/GenBank/DDBJ databases">
        <title>Lasius niger genome sequencing.</title>
        <authorList>
            <person name="Konorov E.A."/>
            <person name="Nikitin M.A."/>
            <person name="Kirill M.V."/>
            <person name="Chang P."/>
        </authorList>
    </citation>
    <scope>NUCLEOTIDE SEQUENCE [LARGE SCALE GENOMIC DNA]</scope>
    <source>
        <tissue evidence="2">Whole</tissue>
    </source>
</reference>
<dbReference type="EMBL" id="LBMM01010711">
    <property type="protein sequence ID" value="KMQ87303.1"/>
    <property type="molecule type" value="Genomic_DNA"/>
</dbReference>
<evidence type="ECO:0000313" key="2">
    <source>
        <dbReference type="EMBL" id="KMQ87303.1"/>
    </source>
</evidence>
<dbReference type="OrthoDB" id="7696924at2759"/>
<dbReference type="InterPro" id="IPR013103">
    <property type="entry name" value="RVT_2"/>
</dbReference>
<name>A0A0J7KA32_LASNI</name>
<organism evidence="2 3">
    <name type="scientific">Lasius niger</name>
    <name type="common">Black garden ant</name>
    <dbReference type="NCBI Taxonomy" id="67767"/>
    <lineage>
        <taxon>Eukaryota</taxon>
        <taxon>Metazoa</taxon>
        <taxon>Ecdysozoa</taxon>
        <taxon>Arthropoda</taxon>
        <taxon>Hexapoda</taxon>
        <taxon>Insecta</taxon>
        <taxon>Pterygota</taxon>
        <taxon>Neoptera</taxon>
        <taxon>Endopterygota</taxon>
        <taxon>Hymenoptera</taxon>
        <taxon>Apocrita</taxon>
        <taxon>Aculeata</taxon>
        <taxon>Formicoidea</taxon>
        <taxon>Formicidae</taxon>
        <taxon>Formicinae</taxon>
        <taxon>Lasius</taxon>
        <taxon>Lasius</taxon>
    </lineage>
</organism>
<gene>
    <name evidence="2" type="ORF">RF55_13448</name>
</gene>
<dbReference type="Pfam" id="PF07727">
    <property type="entry name" value="RVT_2"/>
    <property type="match status" value="1"/>
</dbReference>
<dbReference type="Proteomes" id="UP000036403">
    <property type="component" value="Unassembled WGS sequence"/>
</dbReference>
<protein>
    <submittedName>
        <fullName evidence="2">Reverse</fullName>
    </submittedName>
</protein>
<accession>A0A0J7KA32</accession>
<evidence type="ECO:0000313" key="3">
    <source>
        <dbReference type="Proteomes" id="UP000036403"/>
    </source>
</evidence>
<dbReference type="AlphaFoldDB" id="A0A0J7KA32"/>
<sequence length="129" mass="15109">MTIAAIKDEYKCLMKNNTLMLVDRLKDSKILSNRWIFKIKRKQNGDIKRYKARLVVRENEQRESINFDVLFAPVARFETIRTFIAACVQKECMTMDVIAAYVQGDLSATIYMNQPKAFSIKGHEDKYVY</sequence>
<keyword evidence="3" id="KW-1185">Reference proteome</keyword>
<comment type="caution">
    <text evidence="2">The sequence shown here is derived from an EMBL/GenBank/DDBJ whole genome shotgun (WGS) entry which is preliminary data.</text>
</comment>